<dbReference type="EMBL" id="VUNN01000012">
    <property type="protein sequence ID" value="MSU06516.1"/>
    <property type="molecule type" value="Genomic_DNA"/>
</dbReference>
<dbReference type="AlphaFoldDB" id="A0A7X2TQI4"/>
<protein>
    <submittedName>
        <fullName evidence="2">DUF5058 family protein</fullName>
    </submittedName>
</protein>
<keyword evidence="1" id="KW-1133">Transmembrane helix</keyword>
<evidence type="ECO:0000313" key="2">
    <source>
        <dbReference type="EMBL" id="MSU06516.1"/>
    </source>
</evidence>
<gene>
    <name evidence="2" type="ORF">FYJ80_06945</name>
</gene>
<organism evidence="2 3">
    <name type="scientific">Bullifex porci</name>
    <dbReference type="NCBI Taxonomy" id="2606638"/>
    <lineage>
        <taxon>Bacteria</taxon>
        <taxon>Pseudomonadati</taxon>
        <taxon>Spirochaetota</taxon>
        <taxon>Spirochaetia</taxon>
        <taxon>Spirochaetales</taxon>
        <taxon>Spirochaetaceae</taxon>
        <taxon>Bullifex</taxon>
    </lineage>
</organism>
<feature type="transmembrane region" description="Helical" evidence="1">
    <location>
        <begin position="163"/>
        <end position="184"/>
    </location>
</feature>
<comment type="caution">
    <text evidence="2">The sequence shown here is derived from an EMBL/GenBank/DDBJ whole genome shotgun (WGS) entry which is preliminary data.</text>
</comment>
<reference evidence="2 3" key="1">
    <citation type="submission" date="2019-08" db="EMBL/GenBank/DDBJ databases">
        <title>In-depth cultivation of the pig gut microbiome towards novel bacterial diversity and tailored functional studies.</title>
        <authorList>
            <person name="Wylensek D."/>
            <person name="Hitch T.C.A."/>
            <person name="Clavel T."/>
        </authorList>
    </citation>
    <scope>NUCLEOTIDE SEQUENCE [LARGE SCALE GENOMIC DNA]</scope>
    <source>
        <strain evidence="2 3">NM-380-WT-3C1</strain>
    </source>
</reference>
<proteinExistence type="predicted"/>
<feature type="transmembrane region" description="Helical" evidence="1">
    <location>
        <begin position="47"/>
        <end position="73"/>
    </location>
</feature>
<evidence type="ECO:0000313" key="3">
    <source>
        <dbReference type="Proteomes" id="UP000460549"/>
    </source>
</evidence>
<dbReference type="Proteomes" id="UP000460549">
    <property type="component" value="Unassembled WGS sequence"/>
</dbReference>
<dbReference type="InterPro" id="IPR032479">
    <property type="entry name" value="DUF5058"/>
</dbReference>
<evidence type="ECO:0000256" key="1">
    <source>
        <dbReference type="SAM" id="Phobius"/>
    </source>
</evidence>
<feature type="transmembrane region" description="Helical" evidence="1">
    <location>
        <begin position="120"/>
        <end position="142"/>
    </location>
</feature>
<feature type="transmembrane region" description="Helical" evidence="1">
    <location>
        <begin position="196"/>
        <end position="213"/>
    </location>
</feature>
<keyword evidence="3" id="KW-1185">Reference proteome</keyword>
<keyword evidence="1" id="KW-0472">Membrane</keyword>
<dbReference type="RefSeq" id="WP_154425487.1">
    <property type="nucleotide sequence ID" value="NZ_JAQYPZ010000206.1"/>
</dbReference>
<name>A0A7X2TQI4_9SPIO</name>
<dbReference type="Pfam" id="PF16481">
    <property type="entry name" value="DUF5058"/>
    <property type="match status" value="1"/>
</dbReference>
<sequence>MNYLQIANSLSLYLLVGAILLFIAAGCVVFMIKSYRAGLKIGMDKKVLTGAITSSAAFTVLPSISILLGVIALSGSLGVPAAWLRLSVVGNIQYEATVANIAAENMGTALDSSVLTMNNLVTILLVMTVGIIWGCLLTIFTLKGYSKKLKLSSGKKSNSNGGFANFAMTGMMIGLCATFVGSYIATTFVKANSTPLITLLVSGLFMALFDTLAKKYNVTWLENFSLSLAMLFGMFAAVVSNLIK</sequence>
<feature type="transmembrane region" description="Helical" evidence="1">
    <location>
        <begin position="12"/>
        <end position="35"/>
    </location>
</feature>
<keyword evidence="1" id="KW-0812">Transmembrane</keyword>
<accession>A0A7X2TQI4</accession>
<feature type="transmembrane region" description="Helical" evidence="1">
    <location>
        <begin position="225"/>
        <end position="243"/>
    </location>
</feature>